<dbReference type="GO" id="GO:0030527">
    <property type="term" value="F:structural constituent of chromatin"/>
    <property type="evidence" value="ECO:0007669"/>
    <property type="project" value="InterPro"/>
</dbReference>
<evidence type="ECO:0000256" key="4">
    <source>
        <dbReference type="ARBA" id="ARBA00022705"/>
    </source>
</evidence>
<comment type="caution">
    <text evidence="10">The sequence shown here is derived from an EMBL/GenBank/DDBJ whole genome shotgun (WGS) entry which is preliminary data.</text>
</comment>
<keyword evidence="6" id="KW-0426">Late protein</keyword>
<evidence type="ECO:0000256" key="2">
    <source>
        <dbReference type="ARBA" id="ARBA00011738"/>
    </source>
</evidence>
<dbReference type="EMBL" id="AUZZ01008644">
    <property type="protein sequence ID" value="EQD36908.1"/>
    <property type="molecule type" value="Genomic_DNA"/>
</dbReference>
<protein>
    <recommendedName>
        <fullName evidence="3">Viral histone-like protein</fullName>
    </recommendedName>
    <alternativeName>
        <fullName evidence="8">DNA-binding protein pA104R</fullName>
    </alternativeName>
    <alternativeName>
        <fullName evidence="7">pA104R</fullName>
    </alternativeName>
</protein>
<dbReference type="AlphaFoldDB" id="T0YV50"/>
<evidence type="ECO:0000313" key="10">
    <source>
        <dbReference type="EMBL" id="EQD36908.1"/>
    </source>
</evidence>
<keyword evidence="10" id="KW-0238">DNA-binding</keyword>
<proteinExistence type="predicted"/>
<comment type="subcellular location">
    <subcellularLocation>
        <location evidence="1">Virion</location>
    </subcellularLocation>
</comment>
<evidence type="ECO:0000256" key="8">
    <source>
        <dbReference type="ARBA" id="ARBA00033227"/>
    </source>
</evidence>
<comment type="subunit">
    <text evidence="2">Homodimer.</text>
</comment>
<evidence type="ECO:0000256" key="3">
    <source>
        <dbReference type="ARBA" id="ARBA00016145"/>
    </source>
</evidence>
<dbReference type="GO" id="GO:0005829">
    <property type="term" value="C:cytosol"/>
    <property type="evidence" value="ECO:0007669"/>
    <property type="project" value="TreeGrafter"/>
</dbReference>
<dbReference type="GO" id="GO:0003677">
    <property type="term" value="F:DNA binding"/>
    <property type="evidence" value="ECO:0007669"/>
    <property type="project" value="UniProtKB-KW"/>
</dbReference>
<keyword evidence="4" id="KW-0235">DNA replication</keyword>
<dbReference type="InterPro" id="IPR000119">
    <property type="entry name" value="Hist_DNA-bd"/>
</dbReference>
<dbReference type="PANTHER" id="PTHR33175:SF13">
    <property type="entry name" value="HISTONE-LIKE PROTEIN"/>
    <property type="match status" value="1"/>
</dbReference>
<dbReference type="GO" id="GO:0044423">
    <property type="term" value="C:virion component"/>
    <property type="evidence" value="ECO:0007669"/>
    <property type="project" value="UniProtKB-KW"/>
</dbReference>
<evidence type="ECO:0000256" key="6">
    <source>
        <dbReference type="ARBA" id="ARBA00022921"/>
    </source>
</evidence>
<dbReference type="InterPro" id="IPR010992">
    <property type="entry name" value="IHF-like_DNA-bd_dom_sf"/>
</dbReference>
<dbReference type="Pfam" id="PF00216">
    <property type="entry name" value="Bac_DNA_binding"/>
    <property type="match status" value="1"/>
</dbReference>
<evidence type="ECO:0000256" key="7">
    <source>
        <dbReference type="ARBA" id="ARBA00033120"/>
    </source>
</evidence>
<dbReference type="SMART" id="SM00411">
    <property type="entry name" value="BHL"/>
    <property type="match status" value="1"/>
</dbReference>
<evidence type="ECO:0000256" key="9">
    <source>
        <dbReference type="ARBA" id="ARBA00046140"/>
    </source>
</evidence>
<dbReference type="SUPFAM" id="SSF47729">
    <property type="entry name" value="IHF-like DNA-binding proteins"/>
    <property type="match status" value="1"/>
</dbReference>
<accession>T0YV50</accession>
<name>T0YV50_9ZZZZ</name>
<sequence>MAKKGSAPTKSEVLTQISKDTGLSRKQVGGVFDSLNGVIKKSLRSNGLFTMPGLLKMKVVKKPATKAREGINPFTGEKMMFKAKPASKKVRVMPLKNLKAMVNS</sequence>
<dbReference type="GO" id="GO:0006260">
    <property type="term" value="P:DNA replication"/>
    <property type="evidence" value="ECO:0007669"/>
    <property type="project" value="UniProtKB-KW"/>
</dbReference>
<dbReference type="Gene3D" id="4.10.520.10">
    <property type="entry name" value="IHF-like DNA-binding proteins"/>
    <property type="match status" value="1"/>
</dbReference>
<gene>
    <name evidence="10" type="ORF">B2A_11978</name>
</gene>
<keyword evidence="5" id="KW-0946">Virion</keyword>
<evidence type="ECO:0000256" key="5">
    <source>
        <dbReference type="ARBA" id="ARBA00022844"/>
    </source>
</evidence>
<evidence type="ECO:0000256" key="1">
    <source>
        <dbReference type="ARBA" id="ARBA00004328"/>
    </source>
</evidence>
<reference evidence="10" key="1">
    <citation type="submission" date="2013-08" db="EMBL/GenBank/DDBJ databases">
        <authorList>
            <person name="Mendez C."/>
            <person name="Richter M."/>
            <person name="Ferrer M."/>
            <person name="Sanchez J."/>
        </authorList>
    </citation>
    <scope>NUCLEOTIDE SEQUENCE</scope>
</reference>
<organism evidence="10">
    <name type="scientific">mine drainage metagenome</name>
    <dbReference type="NCBI Taxonomy" id="410659"/>
    <lineage>
        <taxon>unclassified sequences</taxon>
        <taxon>metagenomes</taxon>
        <taxon>ecological metagenomes</taxon>
    </lineage>
</organism>
<reference evidence="10" key="2">
    <citation type="journal article" date="2014" name="ISME J.">
        <title>Microbial stratification in low pH oxic and suboxic macroscopic growths along an acid mine drainage.</title>
        <authorList>
            <person name="Mendez-Garcia C."/>
            <person name="Mesa V."/>
            <person name="Sprenger R.R."/>
            <person name="Richter M."/>
            <person name="Diez M.S."/>
            <person name="Solano J."/>
            <person name="Bargiela R."/>
            <person name="Golyshina O.V."/>
            <person name="Manteca A."/>
            <person name="Ramos J.L."/>
            <person name="Gallego J.R."/>
            <person name="Llorente I."/>
            <person name="Martins Dos Santos V.A."/>
            <person name="Jensen O.N."/>
            <person name="Pelaez A.I."/>
            <person name="Sanchez J."/>
            <person name="Ferrer M."/>
        </authorList>
    </citation>
    <scope>NUCLEOTIDE SEQUENCE</scope>
</reference>
<comment type="function">
    <text evidence="9">DNA-binding protein that plays a critical role in nucleoid compaction, genome replication and DNA replication and transcription. Binds to both ssDNA and dsDNA with a binding site covering about 15 nucleotides. Displays DNA-supercoiling activity only when associated with the viral DNA topoisomerase 2.</text>
</comment>
<dbReference type="PANTHER" id="PTHR33175">
    <property type="entry name" value="DNA-BINDING PROTEIN HU"/>
    <property type="match status" value="1"/>
</dbReference>
<dbReference type="CDD" id="cd13834">
    <property type="entry name" value="HU_like"/>
    <property type="match status" value="1"/>
</dbReference>